<feature type="chain" id="PRO_5041779085" description="Hydrophobin" evidence="7">
    <location>
        <begin position="20"/>
        <end position="91"/>
    </location>
</feature>
<keyword evidence="7" id="KW-0732">Signal</keyword>
<dbReference type="Pfam" id="PF01185">
    <property type="entry name" value="Hydrophobin"/>
    <property type="match status" value="1"/>
</dbReference>
<evidence type="ECO:0000256" key="2">
    <source>
        <dbReference type="ARBA" id="ARBA00010446"/>
    </source>
</evidence>
<evidence type="ECO:0000313" key="9">
    <source>
        <dbReference type="Proteomes" id="UP001218218"/>
    </source>
</evidence>
<evidence type="ECO:0000256" key="1">
    <source>
        <dbReference type="ARBA" id="ARBA00004191"/>
    </source>
</evidence>
<evidence type="ECO:0000313" key="8">
    <source>
        <dbReference type="EMBL" id="KAJ7351622.1"/>
    </source>
</evidence>
<sequence length="91" mass="9133">MFPKLSLAVIAVLATFAVASWTNSPSPPPPGTVNQCCNSVQASKNAAVAPILGLLGMVLNALVPVGLGCSPITIVGNNCGNQQVTCNSPQS</sequence>
<accession>A0AAD7EVN6</accession>
<comment type="caution">
    <text evidence="8">The sequence shown here is derived from an EMBL/GenBank/DDBJ whole genome shotgun (WGS) entry which is preliminary data.</text>
</comment>
<dbReference type="InterPro" id="IPR001338">
    <property type="entry name" value="Class_I_Hydrophobin"/>
</dbReference>
<organism evidence="8 9">
    <name type="scientific">Mycena albidolilacea</name>
    <dbReference type="NCBI Taxonomy" id="1033008"/>
    <lineage>
        <taxon>Eukaryota</taxon>
        <taxon>Fungi</taxon>
        <taxon>Dikarya</taxon>
        <taxon>Basidiomycota</taxon>
        <taxon>Agaricomycotina</taxon>
        <taxon>Agaricomycetes</taxon>
        <taxon>Agaricomycetidae</taxon>
        <taxon>Agaricales</taxon>
        <taxon>Marasmiineae</taxon>
        <taxon>Mycenaceae</taxon>
        <taxon>Mycena</taxon>
    </lineage>
</organism>
<keyword evidence="3 7" id="KW-0134">Cell wall</keyword>
<reference evidence="8" key="1">
    <citation type="submission" date="2023-03" db="EMBL/GenBank/DDBJ databases">
        <title>Massive genome expansion in bonnet fungi (Mycena s.s.) driven by repeated elements and novel gene families across ecological guilds.</title>
        <authorList>
            <consortium name="Lawrence Berkeley National Laboratory"/>
            <person name="Harder C.B."/>
            <person name="Miyauchi S."/>
            <person name="Viragh M."/>
            <person name="Kuo A."/>
            <person name="Thoen E."/>
            <person name="Andreopoulos B."/>
            <person name="Lu D."/>
            <person name="Skrede I."/>
            <person name="Drula E."/>
            <person name="Henrissat B."/>
            <person name="Morin E."/>
            <person name="Kohler A."/>
            <person name="Barry K."/>
            <person name="LaButti K."/>
            <person name="Morin E."/>
            <person name="Salamov A."/>
            <person name="Lipzen A."/>
            <person name="Mereny Z."/>
            <person name="Hegedus B."/>
            <person name="Baldrian P."/>
            <person name="Stursova M."/>
            <person name="Weitz H."/>
            <person name="Taylor A."/>
            <person name="Grigoriev I.V."/>
            <person name="Nagy L.G."/>
            <person name="Martin F."/>
            <person name="Kauserud H."/>
        </authorList>
    </citation>
    <scope>NUCLEOTIDE SEQUENCE</scope>
    <source>
        <strain evidence="8">CBHHK002</strain>
    </source>
</reference>
<comment type="subunit">
    <text evidence="6">Self-assembles to form functional amyloid fibrils called rodlets. Self-assembly into fibrillar rodlets occurs spontaneously at hydrophobic:hydrophilic interfaces and the rodlets further associate laterally to form amphipathic monolayers.</text>
</comment>
<dbReference type="AlphaFoldDB" id="A0AAD7EVN6"/>
<keyword evidence="9" id="KW-1185">Reference proteome</keyword>
<dbReference type="Proteomes" id="UP001218218">
    <property type="component" value="Unassembled WGS sequence"/>
</dbReference>
<dbReference type="CDD" id="cd23507">
    <property type="entry name" value="hydrophobin_I"/>
    <property type="match status" value="1"/>
</dbReference>
<dbReference type="EMBL" id="JARIHO010000013">
    <property type="protein sequence ID" value="KAJ7351622.1"/>
    <property type="molecule type" value="Genomic_DNA"/>
</dbReference>
<feature type="non-terminal residue" evidence="8">
    <location>
        <position position="91"/>
    </location>
</feature>
<dbReference type="GO" id="GO:0005199">
    <property type="term" value="F:structural constituent of cell wall"/>
    <property type="evidence" value="ECO:0007669"/>
    <property type="project" value="InterPro"/>
</dbReference>
<feature type="signal peptide" evidence="7">
    <location>
        <begin position="1"/>
        <end position="19"/>
    </location>
</feature>
<evidence type="ECO:0000256" key="4">
    <source>
        <dbReference type="ARBA" id="ARBA00022525"/>
    </source>
</evidence>
<comment type="subcellular location">
    <subcellularLocation>
        <location evidence="1 7">Secreted</location>
        <location evidence="1 7">Cell wall</location>
    </subcellularLocation>
</comment>
<keyword evidence="4 7" id="KW-0964">Secreted</keyword>
<gene>
    <name evidence="8" type="ORF">DFH08DRAFT_860773</name>
</gene>
<name>A0AAD7EVN6_9AGAR</name>
<evidence type="ECO:0000256" key="6">
    <source>
        <dbReference type="ARBA" id="ARBA00093546"/>
    </source>
</evidence>
<protein>
    <recommendedName>
        <fullName evidence="7">Hydrophobin</fullName>
    </recommendedName>
</protein>
<dbReference type="SMART" id="SM00075">
    <property type="entry name" value="HYDRO"/>
    <property type="match status" value="1"/>
</dbReference>
<comment type="similarity">
    <text evidence="2 7">Belongs to the fungal hydrophobin family.</text>
</comment>
<dbReference type="GO" id="GO:0009277">
    <property type="term" value="C:fungal-type cell wall"/>
    <property type="evidence" value="ECO:0007669"/>
    <property type="project" value="InterPro"/>
</dbReference>
<keyword evidence="5 7" id="KW-1015">Disulfide bond</keyword>
<evidence type="ECO:0000256" key="3">
    <source>
        <dbReference type="ARBA" id="ARBA00022512"/>
    </source>
</evidence>
<proteinExistence type="inferred from homology"/>
<evidence type="ECO:0000256" key="7">
    <source>
        <dbReference type="RuleBase" id="RU365009"/>
    </source>
</evidence>
<evidence type="ECO:0000256" key="5">
    <source>
        <dbReference type="ARBA" id="ARBA00023157"/>
    </source>
</evidence>